<dbReference type="Pfam" id="PF00652">
    <property type="entry name" value="Ricin_B_lectin"/>
    <property type="match status" value="1"/>
</dbReference>
<evidence type="ECO:0000313" key="3">
    <source>
        <dbReference type="EMBL" id="MCD5314989.1"/>
    </source>
</evidence>
<keyword evidence="4" id="KW-1185">Reference proteome</keyword>
<evidence type="ECO:0000313" key="4">
    <source>
        <dbReference type="Proteomes" id="UP001138997"/>
    </source>
</evidence>
<gene>
    <name evidence="3" type="ORF">LR394_29205</name>
</gene>
<proteinExistence type="predicted"/>
<dbReference type="InterPro" id="IPR000772">
    <property type="entry name" value="Ricin_B_lectin"/>
</dbReference>
<keyword evidence="1" id="KW-0732">Signal</keyword>
<dbReference type="Proteomes" id="UP001138997">
    <property type="component" value="Unassembled WGS sequence"/>
</dbReference>
<organism evidence="3 4">
    <name type="scientific">Kineosporia babensis</name>
    <dbReference type="NCBI Taxonomy" id="499548"/>
    <lineage>
        <taxon>Bacteria</taxon>
        <taxon>Bacillati</taxon>
        <taxon>Actinomycetota</taxon>
        <taxon>Actinomycetes</taxon>
        <taxon>Kineosporiales</taxon>
        <taxon>Kineosporiaceae</taxon>
        <taxon>Kineosporia</taxon>
    </lineage>
</organism>
<dbReference type="PROSITE" id="PS50231">
    <property type="entry name" value="RICIN_B_LECTIN"/>
    <property type="match status" value="1"/>
</dbReference>
<reference evidence="3" key="1">
    <citation type="submission" date="2021-11" db="EMBL/GenBank/DDBJ databases">
        <title>Streptomyces corallinus and Kineosporia corallina sp. nov., two new coral-derived marine actinobacteria.</title>
        <authorList>
            <person name="Buangrab K."/>
            <person name="Sutthacheep M."/>
            <person name="Yeemin T."/>
            <person name="Harunari E."/>
            <person name="Igarashi Y."/>
            <person name="Sripreechasak P."/>
            <person name="Kanchanasin P."/>
            <person name="Tanasupawat S."/>
            <person name="Phongsopitanun W."/>
        </authorList>
    </citation>
    <scope>NUCLEOTIDE SEQUENCE</scope>
    <source>
        <strain evidence="3">JCM 31032</strain>
    </source>
</reference>
<dbReference type="EMBL" id="JAJOMB010000019">
    <property type="protein sequence ID" value="MCD5314989.1"/>
    <property type="molecule type" value="Genomic_DNA"/>
</dbReference>
<feature type="domain" description="Ricin B lectin" evidence="2">
    <location>
        <begin position="90"/>
        <end position="171"/>
    </location>
</feature>
<name>A0A9X1NK07_9ACTN</name>
<dbReference type="RefSeq" id="WP_231447795.1">
    <property type="nucleotide sequence ID" value="NZ_JAJOMB010000019.1"/>
</dbReference>
<comment type="caution">
    <text evidence="3">The sequence shown here is derived from an EMBL/GenBank/DDBJ whole genome shotgun (WGS) entry which is preliminary data.</text>
</comment>
<evidence type="ECO:0000259" key="2">
    <source>
        <dbReference type="Pfam" id="PF00652"/>
    </source>
</evidence>
<dbReference type="Gene3D" id="2.80.10.50">
    <property type="match status" value="1"/>
</dbReference>
<feature type="chain" id="PRO_5040993908" evidence="1">
    <location>
        <begin position="30"/>
        <end position="177"/>
    </location>
</feature>
<accession>A0A9X1NK07</accession>
<feature type="signal peptide" evidence="1">
    <location>
        <begin position="1"/>
        <end position="29"/>
    </location>
</feature>
<protein>
    <submittedName>
        <fullName evidence="3">RICIN domain-containing protein</fullName>
    </submittedName>
</protein>
<dbReference type="InterPro" id="IPR035992">
    <property type="entry name" value="Ricin_B-like_lectins"/>
</dbReference>
<sequence length="177" mass="19523">MKASRRAFGRASVVLAVLFSILAASFVFADSASAVTARNYWNASLGKSHWLGGPLKQEGPMKTGGINTFIIQQLSDSPSGKDRVFLKLYDSKNCLDSHAASNAQAAWAVKCNGGDYQIWEVFYQKDNSRVFKSWGAWTKQRKHLCLAGWQSGAVVMANCNESALNQRWYSQTAPSFD</sequence>
<evidence type="ECO:0000256" key="1">
    <source>
        <dbReference type="SAM" id="SignalP"/>
    </source>
</evidence>
<dbReference type="SUPFAM" id="SSF50370">
    <property type="entry name" value="Ricin B-like lectins"/>
    <property type="match status" value="1"/>
</dbReference>
<dbReference type="AlphaFoldDB" id="A0A9X1NK07"/>